<dbReference type="EMBL" id="GG663735">
    <property type="protein sequence ID" value="EEH60144.1"/>
    <property type="molecule type" value="Genomic_DNA"/>
</dbReference>
<accession>C1MH54</accession>
<name>C1MH54_MICPC</name>
<dbReference type="AlphaFoldDB" id="C1MH54"/>
<evidence type="ECO:0000313" key="2">
    <source>
        <dbReference type="EMBL" id="EEH60144.1"/>
    </source>
</evidence>
<evidence type="ECO:0000256" key="1">
    <source>
        <dbReference type="SAM" id="MobiDB-lite"/>
    </source>
</evidence>
<dbReference type="SUPFAM" id="SSF144010">
    <property type="entry name" value="CofE-like"/>
    <property type="match status" value="1"/>
</dbReference>
<dbReference type="RefSeq" id="XP_003054892.1">
    <property type="nucleotide sequence ID" value="XM_003054846.1"/>
</dbReference>
<dbReference type="OMA" id="TPPYDQT"/>
<sequence length="527" mass="57116">MAAPTLAATRVPPRWRASARAIEPARAPSVARASFAASRVARARWARSDDERSRGRGLLVAAPSSTARDRFDCETYAGEDNLWTTQELPRLLEFYPKKNPCDGLMLTRGSWSAVASADGASATLTGAMAFHNTTRGRHDVFVPEVSPRVTLLSKRADVRDFETEVTCAPRHPGNEPAARPDGHWPAYPVPLDGSTSMEVRVVIRSRSRSNSKSKSTPDPLALLDAAWLRVSYVAYGRHGRTTHEQQVVLPLSFPDANRAPLLAGTKRETRDRGGDLRWRTIKPGLSVLCVPTHLLCHLDDPVSVIKKYVSKHARAGDVVALGETPLAVMQGRFRHPNSIVPGVVARAACVLFNRFASVATACGMQCLVDVSGALRVALAAVVAVVARVFRVRGVFYRLAGAQAKLVDDVSGTMPPYDQCVTLGPVNVQRCVDAVETRCGLPCAIVDVNDLTKIKGSFVTLGKSAGVDAAILDVALMGNPAGNDDQQTPLVLIRCDAKRRDAIVEEGREDERRRRDAAKRGGLKYVQK</sequence>
<dbReference type="KEGG" id="mpp:MICPUCDRAFT_13387"/>
<gene>
    <name evidence="2" type="ORF">MICPUCDRAFT_13387</name>
</gene>
<evidence type="ECO:0000313" key="3">
    <source>
        <dbReference type="Proteomes" id="UP000001876"/>
    </source>
</evidence>
<feature type="region of interest" description="Disordered" evidence="1">
    <location>
        <begin position="505"/>
        <end position="527"/>
    </location>
</feature>
<dbReference type="Proteomes" id="UP000001876">
    <property type="component" value="Unassembled WGS sequence"/>
</dbReference>
<reference evidence="2 3" key="1">
    <citation type="journal article" date="2009" name="Science">
        <title>Green evolution and dynamic adaptations revealed by genomes of the marine picoeukaryotes Micromonas.</title>
        <authorList>
            <person name="Worden A.Z."/>
            <person name="Lee J.H."/>
            <person name="Mock T."/>
            <person name="Rouze P."/>
            <person name="Simmons M.P."/>
            <person name="Aerts A.L."/>
            <person name="Allen A.E."/>
            <person name="Cuvelier M.L."/>
            <person name="Derelle E."/>
            <person name="Everett M.V."/>
            <person name="Foulon E."/>
            <person name="Grimwood J."/>
            <person name="Gundlach H."/>
            <person name="Henrissat B."/>
            <person name="Napoli C."/>
            <person name="McDonald S.M."/>
            <person name="Parker M.S."/>
            <person name="Rombauts S."/>
            <person name="Salamov A."/>
            <person name="Von Dassow P."/>
            <person name="Badger J.H."/>
            <person name="Coutinho P.M."/>
            <person name="Demir E."/>
            <person name="Dubchak I."/>
            <person name="Gentemann C."/>
            <person name="Eikrem W."/>
            <person name="Gready J.E."/>
            <person name="John U."/>
            <person name="Lanier W."/>
            <person name="Lindquist E.A."/>
            <person name="Lucas S."/>
            <person name="Mayer K.F."/>
            <person name="Moreau H."/>
            <person name="Not F."/>
            <person name="Otillar R."/>
            <person name="Panaud O."/>
            <person name="Pangilinan J."/>
            <person name="Paulsen I."/>
            <person name="Piegu B."/>
            <person name="Poliakov A."/>
            <person name="Robbens S."/>
            <person name="Schmutz J."/>
            <person name="Toulza E."/>
            <person name="Wyss T."/>
            <person name="Zelensky A."/>
            <person name="Zhou K."/>
            <person name="Armbrust E.V."/>
            <person name="Bhattacharya D."/>
            <person name="Goodenough U.W."/>
            <person name="Van de Peer Y."/>
            <person name="Grigoriev I.V."/>
        </authorList>
    </citation>
    <scope>NUCLEOTIDE SEQUENCE [LARGE SCALE GENOMIC DNA]</scope>
    <source>
        <strain evidence="2 3">CCMP1545</strain>
    </source>
</reference>
<keyword evidence="3" id="KW-1185">Reference proteome</keyword>
<dbReference type="eggNOG" id="ENOG502SKEH">
    <property type="taxonomic scope" value="Eukaryota"/>
</dbReference>
<dbReference type="OrthoDB" id="2016436at2759"/>
<protein>
    <submittedName>
        <fullName evidence="2">Predicted protein</fullName>
    </submittedName>
</protein>
<organism evidence="3">
    <name type="scientific">Micromonas pusilla (strain CCMP1545)</name>
    <name type="common">Picoplanktonic green alga</name>
    <dbReference type="NCBI Taxonomy" id="564608"/>
    <lineage>
        <taxon>Eukaryota</taxon>
        <taxon>Viridiplantae</taxon>
        <taxon>Chlorophyta</taxon>
        <taxon>Mamiellophyceae</taxon>
        <taxon>Mamiellales</taxon>
        <taxon>Mamiellaceae</taxon>
        <taxon>Micromonas</taxon>
    </lineage>
</organism>
<dbReference type="GeneID" id="9680218"/>
<proteinExistence type="predicted"/>